<dbReference type="Gene3D" id="3.90.79.10">
    <property type="entry name" value="Nucleoside Triphosphate Pyrophosphohydrolase"/>
    <property type="match status" value="1"/>
</dbReference>
<keyword evidence="6" id="KW-0464">Manganese</keyword>
<feature type="domain" description="Nudix hydrolase" evidence="7">
    <location>
        <begin position="49"/>
        <end position="183"/>
    </location>
</feature>
<evidence type="ECO:0000256" key="3">
    <source>
        <dbReference type="ARBA" id="ARBA00022723"/>
    </source>
</evidence>
<keyword evidence="4" id="KW-0378">Hydrolase</keyword>
<dbReference type="InterPro" id="IPR045121">
    <property type="entry name" value="CoAse"/>
</dbReference>
<dbReference type="STRING" id="7102.A0A2A4K0G7"/>
<comment type="cofactor">
    <cofactor evidence="2">
        <name>Mg(2+)</name>
        <dbReference type="ChEBI" id="CHEBI:18420"/>
    </cofactor>
</comment>
<name>A0A2A4K0G7_HELVI</name>
<dbReference type="PANTHER" id="PTHR12992">
    <property type="entry name" value="NUDIX HYDROLASE"/>
    <property type="match status" value="1"/>
</dbReference>
<organism evidence="8">
    <name type="scientific">Heliothis virescens</name>
    <name type="common">Tobacco budworm moth</name>
    <dbReference type="NCBI Taxonomy" id="7102"/>
    <lineage>
        <taxon>Eukaryota</taxon>
        <taxon>Metazoa</taxon>
        <taxon>Ecdysozoa</taxon>
        <taxon>Arthropoda</taxon>
        <taxon>Hexapoda</taxon>
        <taxon>Insecta</taxon>
        <taxon>Pterygota</taxon>
        <taxon>Neoptera</taxon>
        <taxon>Endopterygota</taxon>
        <taxon>Lepidoptera</taxon>
        <taxon>Glossata</taxon>
        <taxon>Ditrysia</taxon>
        <taxon>Noctuoidea</taxon>
        <taxon>Noctuidae</taxon>
        <taxon>Heliothinae</taxon>
        <taxon>Heliothis</taxon>
    </lineage>
</organism>
<keyword evidence="5" id="KW-0460">Magnesium</keyword>
<dbReference type="InterPro" id="IPR000086">
    <property type="entry name" value="NUDIX_hydrolase_dom"/>
</dbReference>
<dbReference type="Pfam" id="PF00293">
    <property type="entry name" value="NUDIX"/>
    <property type="match status" value="1"/>
</dbReference>
<comment type="caution">
    <text evidence="8">The sequence shown here is derived from an EMBL/GenBank/DDBJ whole genome shotgun (WGS) entry which is preliminary data.</text>
</comment>
<evidence type="ECO:0000256" key="6">
    <source>
        <dbReference type="ARBA" id="ARBA00023211"/>
    </source>
</evidence>
<protein>
    <recommendedName>
        <fullName evidence="7">Nudix hydrolase domain-containing protein</fullName>
    </recommendedName>
</protein>
<reference evidence="8" key="1">
    <citation type="submission" date="2017-09" db="EMBL/GenBank/DDBJ databases">
        <title>Contemporary evolution of a Lepidopteran species, Heliothis virescens, in response to modern agricultural practices.</title>
        <authorList>
            <person name="Fritz M.L."/>
            <person name="Deyonke A.M."/>
            <person name="Papanicolaou A."/>
            <person name="Micinski S."/>
            <person name="Westbrook J."/>
            <person name="Gould F."/>
        </authorList>
    </citation>
    <scope>NUCLEOTIDE SEQUENCE [LARGE SCALE GENOMIC DNA]</scope>
    <source>
        <strain evidence="8">HvINT-</strain>
        <tissue evidence="8">Whole body</tissue>
    </source>
</reference>
<evidence type="ECO:0000256" key="4">
    <source>
        <dbReference type="ARBA" id="ARBA00022801"/>
    </source>
</evidence>
<dbReference type="CDD" id="cd03426">
    <property type="entry name" value="NUDIX_CoAse_Nudt7"/>
    <property type="match status" value="1"/>
</dbReference>
<evidence type="ECO:0000313" key="8">
    <source>
        <dbReference type="EMBL" id="PCG77263.1"/>
    </source>
</evidence>
<dbReference type="InterPro" id="IPR015797">
    <property type="entry name" value="NUDIX_hydrolase-like_dom_sf"/>
</dbReference>
<dbReference type="GO" id="GO:0010945">
    <property type="term" value="F:coenzyme A diphosphatase activity"/>
    <property type="evidence" value="ECO:0007669"/>
    <property type="project" value="InterPro"/>
</dbReference>
<comment type="cofactor">
    <cofactor evidence="1">
        <name>Mn(2+)</name>
        <dbReference type="ChEBI" id="CHEBI:29035"/>
    </cofactor>
</comment>
<accession>A0A2A4K0G7</accession>
<sequence length="229" mass="25674">MVSCVSHTLCMKAIVGLSPGALLSYSSRKECIANINRLPSASIRGERTKHSASVFVPVCVENGEVCLLYTLRAHSYNRFNCLVTFPGGKLEENENVCDAAIRETEDDLGIHAKDIQVWTKMGQVQLRKAKLIVTPVVGEILNFNMQKLIPNQEEVDDVFTIPMNVFCDKNNHGSLRHNGVLVPVFSGGKYKVWGITATITHRFLYTFLPKDLYSVGFFNKEYTIDELNE</sequence>
<evidence type="ECO:0000256" key="1">
    <source>
        <dbReference type="ARBA" id="ARBA00001936"/>
    </source>
</evidence>
<dbReference type="EMBL" id="NWSH01000342">
    <property type="protein sequence ID" value="PCG77263.1"/>
    <property type="molecule type" value="Genomic_DNA"/>
</dbReference>
<evidence type="ECO:0000256" key="2">
    <source>
        <dbReference type="ARBA" id="ARBA00001946"/>
    </source>
</evidence>
<dbReference type="PROSITE" id="PS51462">
    <property type="entry name" value="NUDIX"/>
    <property type="match status" value="1"/>
</dbReference>
<evidence type="ECO:0000256" key="5">
    <source>
        <dbReference type="ARBA" id="ARBA00022842"/>
    </source>
</evidence>
<dbReference type="GO" id="GO:0046872">
    <property type="term" value="F:metal ion binding"/>
    <property type="evidence" value="ECO:0007669"/>
    <property type="project" value="UniProtKB-KW"/>
</dbReference>
<keyword evidence="3" id="KW-0479">Metal-binding</keyword>
<dbReference type="PANTHER" id="PTHR12992:SF11">
    <property type="entry name" value="MITOCHONDRIAL COENZYME A DIPHOSPHATASE NUDT8"/>
    <property type="match status" value="1"/>
</dbReference>
<proteinExistence type="predicted"/>
<gene>
    <name evidence="8" type="ORF">B5V51_7791</name>
</gene>
<evidence type="ECO:0000259" key="7">
    <source>
        <dbReference type="PROSITE" id="PS51462"/>
    </source>
</evidence>
<dbReference type="SUPFAM" id="SSF55811">
    <property type="entry name" value="Nudix"/>
    <property type="match status" value="1"/>
</dbReference>
<dbReference type="AlphaFoldDB" id="A0A2A4K0G7"/>